<evidence type="ECO:0000313" key="2">
    <source>
        <dbReference type="Proteomes" id="UP000589520"/>
    </source>
</evidence>
<proteinExistence type="predicted"/>
<dbReference type="Proteomes" id="UP000589520">
    <property type="component" value="Unassembled WGS sequence"/>
</dbReference>
<dbReference type="EMBL" id="JACCCW010000002">
    <property type="protein sequence ID" value="NYF81267.1"/>
    <property type="molecule type" value="Genomic_DNA"/>
</dbReference>
<dbReference type="RefSeq" id="WP_179493103.1">
    <property type="nucleotide sequence ID" value="NZ_JACCCW010000002.1"/>
</dbReference>
<evidence type="ECO:0000313" key="1">
    <source>
        <dbReference type="EMBL" id="NYF81267.1"/>
    </source>
</evidence>
<name>A0A7Y9TMN0_9BACT</name>
<sequence>MQVKCGRLIGCGAALADATIVAMWRRRDIFLVVCLLVSAAKVSAQQLSVADGIRVGEFYRLAPVIEDRIWPEWSKTPAPLLLISADSEFLTHYPDVPADFKLAGGGFYVRPRQFPIHLEATFPAFGPLAVIVIGEPQNTASKTSTSWLVVLMHEHFHQLQDGTPGYFDAVANLGLSRGDKTGIWMLNYPFPYAKPEIAQSFGQLRDLLLKTVGETDPSSFRKDASEYVAMRRRFFAQLSSDDHKYLSFQLWQEGIARYTQIMAAEAAASYKPTAAFAALPDYESFDVYAKRARAETLNELRSVDLMKAGRGAIYPFGAAEGLLLDRLNPRWKDEYFTHLLSTDALFVAAP</sequence>
<dbReference type="AlphaFoldDB" id="A0A7Y9TMN0"/>
<protein>
    <submittedName>
        <fullName evidence="1">Uncharacterized protein</fullName>
    </submittedName>
</protein>
<comment type="caution">
    <text evidence="1">The sequence shown here is derived from an EMBL/GenBank/DDBJ whole genome shotgun (WGS) entry which is preliminary data.</text>
</comment>
<organism evidence="1 2">
    <name type="scientific">Granulicella arctica</name>
    <dbReference type="NCBI Taxonomy" id="940613"/>
    <lineage>
        <taxon>Bacteria</taxon>
        <taxon>Pseudomonadati</taxon>
        <taxon>Acidobacteriota</taxon>
        <taxon>Terriglobia</taxon>
        <taxon>Terriglobales</taxon>
        <taxon>Acidobacteriaceae</taxon>
        <taxon>Granulicella</taxon>
    </lineage>
</organism>
<keyword evidence="2" id="KW-1185">Reference proteome</keyword>
<reference evidence="1 2" key="1">
    <citation type="submission" date="2020-07" db="EMBL/GenBank/DDBJ databases">
        <title>Genomic Encyclopedia of Type Strains, Phase IV (KMG-V): Genome sequencing to study the core and pangenomes of soil and plant-associated prokaryotes.</title>
        <authorList>
            <person name="Whitman W."/>
        </authorList>
    </citation>
    <scope>NUCLEOTIDE SEQUENCE [LARGE SCALE GENOMIC DNA]</scope>
    <source>
        <strain evidence="1 2">X4EP2</strain>
    </source>
</reference>
<gene>
    <name evidence="1" type="ORF">HDF17_003587</name>
</gene>
<accession>A0A7Y9TMN0</accession>